<proteinExistence type="predicted"/>
<dbReference type="PATRIC" id="fig|572479.3.peg.1082"/>
<gene>
    <name evidence="1" type="ordered locus">Hprae_1070</name>
</gene>
<protein>
    <recommendedName>
        <fullName evidence="3">Restriction endonuclease type IV Mrr domain-containing protein</fullName>
    </recommendedName>
</protein>
<dbReference type="Proteomes" id="UP000006866">
    <property type="component" value="Chromosome"/>
</dbReference>
<dbReference type="HOGENOM" id="CLU_917403_0_0_9"/>
<accession>E3DLM5</accession>
<evidence type="ECO:0008006" key="3">
    <source>
        <dbReference type="Google" id="ProtNLM"/>
    </source>
</evidence>
<keyword evidence="2" id="KW-1185">Reference proteome</keyword>
<dbReference type="eggNOG" id="COG1787">
    <property type="taxonomic scope" value="Bacteria"/>
</dbReference>
<evidence type="ECO:0000313" key="1">
    <source>
        <dbReference type="EMBL" id="ADO77222.1"/>
    </source>
</evidence>
<dbReference type="KEGG" id="hpk:Hprae_1070"/>
<evidence type="ECO:0000313" key="2">
    <source>
        <dbReference type="Proteomes" id="UP000006866"/>
    </source>
</evidence>
<sequence length="306" mass="35898">MIDFSELDPDGEVWELFARDFLQEVGFYIESTPDRGNDHGKDILVSEEISGNLGKYKFKWLVSCKNFANSNRAVNESNEQNILERVRSFKADGFIGFYSTIASSNLNKRLFDLKNNKNIKDYKIFDHKLIENYLIRIGFSKLLMRYLPENYKEIKPLHLIVDEYLPLECSVCGKDLLPDLYNNQYGSNIVFVKKVERNEDSEIEKTIYKDIYWACKGECDRKLEKNYVDSGFTSSWEDIGDIIKPTVYLRYLFGIMNIYKDNTNIITDVTDEKIKHFFTAIGQKVLREMTEKERERVKDLFGYGLL</sequence>
<dbReference type="AlphaFoldDB" id="E3DLM5"/>
<name>E3DLM5_HALPG</name>
<dbReference type="EMBL" id="CP002175">
    <property type="protein sequence ID" value="ADO77222.1"/>
    <property type="molecule type" value="Genomic_DNA"/>
</dbReference>
<organism evidence="1 2">
    <name type="scientific">Halanaerobium praevalens (strain ATCC 33744 / DSM 2228 / GSL)</name>
    <dbReference type="NCBI Taxonomy" id="572479"/>
    <lineage>
        <taxon>Bacteria</taxon>
        <taxon>Bacillati</taxon>
        <taxon>Bacillota</taxon>
        <taxon>Clostridia</taxon>
        <taxon>Halanaerobiales</taxon>
        <taxon>Halanaerobiaceae</taxon>
        <taxon>Halanaerobium</taxon>
    </lineage>
</organism>
<dbReference type="OrthoDB" id="2960996at2"/>
<reference evidence="1 2" key="2">
    <citation type="journal article" date="2011" name="Stand. Genomic Sci.">
        <title>Complete genome sequence of the extremely halophilic Halanaerobium praevalens type strain (GSL).</title>
        <authorList>
            <person name="Ivanova N."/>
            <person name="Sikorski J."/>
            <person name="Chertkov O."/>
            <person name="Nolan M."/>
            <person name="Lucas S."/>
            <person name="Hammon N."/>
            <person name="Deshpande S."/>
            <person name="Cheng J.F."/>
            <person name="Tapia R."/>
            <person name="Han C."/>
            <person name="Goodwin L."/>
            <person name="Pitluck S."/>
            <person name="Huntemann M."/>
            <person name="Liolios K."/>
            <person name="Pagani I."/>
            <person name="Mavromatis K."/>
            <person name="Ovchinikova G."/>
            <person name="Pati A."/>
            <person name="Chen A."/>
            <person name="Palaniappan K."/>
            <person name="Land M."/>
            <person name="Hauser L."/>
            <person name="Brambilla E.M."/>
            <person name="Kannan K.P."/>
            <person name="Rohde M."/>
            <person name="Tindall B.J."/>
            <person name="Goker M."/>
            <person name="Detter J.C."/>
            <person name="Woyke T."/>
            <person name="Bristow J."/>
            <person name="Eisen J.A."/>
            <person name="Markowitz V."/>
            <person name="Hugenholtz P."/>
            <person name="Kyrpides N.C."/>
            <person name="Klenk H.P."/>
            <person name="Lapidus A."/>
        </authorList>
    </citation>
    <scope>NUCLEOTIDE SEQUENCE [LARGE SCALE GENOMIC DNA]</scope>
    <source>
        <strain evidence="2">ATCC 33744 / DSM 2228 / GSL</strain>
    </source>
</reference>
<reference evidence="2" key="1">
    <citation type="submission" date="2010-10" db="EMBL/GenBank/DDBJ databases">
        <title>The complete genome of Halanaerobium praevalens DSM 2228.</title>
        <authorList>
            <consortium name="US DOE Joint Genome Institute (JGI-PGF)"/>
            <person name="Lucas S."/>
            <person name="Copeland A."/>
            <person name="Lapidus A."/>
            <person name="Glavina del Rio T."/>
            <person name="Dalin E."/>
            <person name="Tice H."/>
            <person name="Bruce D."/>
            <person name="Goodwin L."/>
            <person name="Pitluck S."/>
            <person name="Kyrpides N."/>
            <person name="Mavromatis K."/>
            <person name="Ivanova N."/>
            <person name="Ovchinnikova G."/>
            <person name="Chertkov O."/>
            <person name="Detter J.C."/>
            <person name="Han C."/>
            <person name="Larimer F."/>
            <person name="Land M."/>
            <person name="Hauser L."/>
            <person name="Markowitz V."/>
            <person name="Cheng J.-F."/>
            <person name="Hugenholtz P."/>
            <person name="Woyke T."/>
            <person name="Wu D."/>
            <person name="Tindall B."/>
            <person name="Pomrenke H.G."/>
            <person name="Brambilla E."/>
            <person name="Klenk H.-P."/>
            <person name="Eisen J.A."/>
        </authorList>
    </citation>
    <scope>NUCLEOTIDE SEQUENCE [LARGE SCALE GENOMIC DNA]</scope>
    <source>
        <strain evidence="2">ATCC 33744 / DSM 2228 / GSL</strain>
    </source>
</reference>
<dbReference type="RefSeq" id="WP_014553254.1">
    <property type="nucleotide sequence ID" value="NC_017455.1"/>
</dbReference>